<dbReference type="STRING" id="431595.K3X252"/>
<dbReference type="VEuPathDB" id="FungiDB:PYU1_G011276"/>
<reference evidence="4" key="2">
    <citation type="submission" date="2010-04" db="EMBL/GenBank/DDBJ databases">
        <authorList>
            <person name="Buell R."/>
            <person name="Hamilton J."/>
            <person name="Hostetler J."/>
        </authorList>
    </citation>
    <scope>NUCLEOTIDE SEQUENCE [LARGE SCALE GENOMIC DNA]</scope>
    <source>
        <strain evidence="4">DAOM:BR144</strain>
    </source>
</reference>
<dbReference type="InterPro" id="IPR000904">
    <property type="entry name" value="Sec7_dom"/>
</dbReference>
<dbReference type="OMA" id="YANGFVF"/>
<dbReference type="CDD" id="cd00171">
    <property type="entry name" value="Sec7"/>
    <property type="match status" value="1"/>
</dbReference>
<feature type="domain" description="SEC7" evidence="2">
    <location>
        <begin position="34"/>
        <end position="196"/>
    </location>
</feature>
<protein>
    <recommendedName>
        <fullName evidence="2">SEC7 domain-containing protein</fullName>
    </recommendedName>
</protein>
<reference evidence="3" key="3">
    <citation type="submission" date="2015-02" db="UniProtKB">
        <authorList>
            <consortium name="EnsemblProtists"/>
        </authorList>
    </citation>
    <scope>IDENTIFICATION</scope>
    <source>
        <strain evidence="3">DAOM BR144</strain>
    </source>
</reference>
<evidence type="ECO:0000256" key="1">
    <source>
        <dbReference type="SAM" id="MobiDB-lite"/>
    </source>
</evidence>
<dbReference type="GO" id="GO:0012505">
    <property type="term" value="C:endomembrane system"/>
    <property type="evidence" value="ECO:0007669"/>
    <property type="project" value="UniProtKB-ARBA"/>
</dbReference>
<dbReference type="PANTHER" id="PTHR10663">
    <property type="entry name" value="GUANYL-NUCLEOTIDE EXCHANGE FACTOR"/>
    <property type="match status" value="1"/>
</dbReference>
<dbReference type="HOGENOM" id="CLU_058929_0_0_1"/>
<dbReference type="InterPro" id="IPR023394">
    <property type="entry name" value="Sec7_C_sf"/>
</dbReference>
<dbReference type="PANTHER" id="PTHR10663:SF388">
    <property type="entry name" value="GOLGI-SPECIFIC BREFELDIN A-RESISTANCE GUANINE NUCLEOTIDE EXCHANGE FACTOR 1"/>
    <property type="match status" value="1"/>
</dbReference>
<evidence type="ECO:0000259" key="2">
    <source>
        <dbReference type="PROSITE" id="PS50190"/>
    </source>
</evidence>
<dbReference type="SUPFAM" id="SSF48425">
    <property type="entry name" value="Sec7 domain"/>
    <property type="match status" value="1"/>
</dbReference>
<dbReference type="GO" id="GO:0032012">
    <property type="term" value="P:regulation of ARF protein signal transduction"/>
    <property type="evidence" value="ECO:0007669"/>
    <property type="project" value="InterPro"/>
</dbReference>
<dbReference type="GO" id="GO:0005085">
    <property type="term" value="F:guanyl-nucleotide exchange factor activity"/>
    <property type="evidence" value="ECO:0007669"/>
    <property type="project" value="InterPro"/>
</dbReference>
<keyword evidence="4" id="KW-1185">Reference proteome</keyword>
<evidence type="ECO:0000313" key="3">
    <source>
        <dbReference type="EnsemblProtists" id="PYU1_T011301"/>
    </source>
</evidence>
<sequence length="312" mass="34418">MAKNSDLEFGQADGSSQRENHHNGDAGAVDIAQLMSSESSASPKDVAHVLHHTPHMDPKMVGRVLGEPDDVSLSVLQEYANGFVFKDYSFDVALRVYLGRFVLPGEAQKIDRILQAFAKAYFAANPRDPVCTSEDAVYTLAFSAVLLNTDAHNPNLARRFKMGKDAFIRNHQRILVDGKPMPHRFLAQCYDSFATHPITLIGRKQELMLVADEIELTFGDGPLGLDIETSIDGRTCLVKKHAQRHLHASTNDGTGSRAVDPPVHITGWVVVAVGDDSTRELGYPMTRYLLKTAARPVIVRFCEPSVYFASLE</sequence>
<dbReference type="GO" id="GO:0005737">
    <property type="term" value="C:cytoplasm"/>
    <property type="evidence" value="ECO:0007669"/>
    <property type="project" value="UniProtKB-ARBA"/>
</dbReference>
<dbReference type="GO" id="GO:0016192">
    <property type="term" value="P:vesicle-mediated transport"/>
    <property type="evidence" value="ECO:0007669"/>
    <property type="project" value="UniProtKB-ARBA"/>
</dbReference>
<dbReference type="InterPro" id="IPR035999">
    <property type="entry name" value="Sec7_dom_sf"/>
</dbReference>
<proteinExistence type="predicted"/>
<accession>K3X252</accession>
<dbReference type="Gene3D" id="1.10.220.20">
    <property type="match status" value="1"/>
</dbReference>
<evidence type="ECO:0000313" key="4">
    <source>
        <dbReference type="Proteomes" id="UP000019132"/>
    </source>
</evidence>
<dbReference type="AlphaFoldDB" id="K3X252"/>
<dbReference type="Gene3D" id="1.10.1000.11">
    <property type="entry name" value="Arf Nucleotide-binding Site Opener,domain 2"/>
    <property type="match status" value="1"/>
</dbReference>
<dbReference type="InParanoid" id="K3X252"/>
<feature type="region of interest" description="Disordered" evidence="1">
    <location>
        <begin position="1"/>
        <end position="24"/>
    </location>
</feature>
<organism evidence="3 4">
    <name type="scientific">Globisporangium ultimum (strain ATCC 200006 / CBS 805.95 / DAOM BR144)</name>
    <name type="common">Pythium ultimum</name>
    <dbReference type="NCBI Taxonomy" id="431595"/>
    <lineage>
        <taxon>Eukaryota</taxon>
        <taxon>Sar</taxon>
        <taxon>Stramenopiles</taxon>
        <taxon>Oomycota</taxon>
        <taxon>Peronosporomycetes</taxon>
        <taxon>Pythiales</taxon>
        <taxon>Pythiaceae</taxon>
        <taxon>Globisporangium</taxon>
    </lineage>
</organism>
<name>K3X252_GLOUD</name>
<dbReference type="EMBL" id="GL376562">
    <property type="status" value="NOT_ANNOTATED_CDS"/>
    <property type="molecule type" value="Genomic_DNA"/>
</dbReference>
<dbReference type="Pfam" id="PF01369">
    <property type="entry name" value="Sec7"/>
    <property type="match status" value="1"/>
</dbReference>
<dbReference type="eggNOG" id="KOG0929">
    <property type="taxonomic scope" value="Eukaryota"/>
</dbReference>
<dbReference type="EnsemblProtists" id="PYU1_T011301">
    <property type="protein sequence ID" value="PYU1_T011301"/>
    <property type="gene ID" value="PYU1_G011276"/>
</dbReference>
<dbReference type="Proteomes" id="UP000019132">
    <property type="component" value="Unassembled WGS sequence"/>
</dbReference>
<reference evidence="4" key="1">
    <citation type="journal article" date="2010" name="Genome Biol.">
        <title>Genome sequence of the necrotrophic plant pathogen Pythium ultimum reveals original pathogenicity mechanisms and effector repertoire.</title>
        <authorList>
            <person name="Levesque C.A."/>
            <person name="Brouwer H."/>
            <person name="Cano L."/>
            <person name="Hamilton J.P."/>
            <person name="Holt C."/>
            <person name="Huitema E."/>
            <person name="Raffaele S."/>
            <person name="Robideau G.P."/>
            <person name="Thines M."/>
            <person name="Win J."/>
            <person name="Zerillo M.M."/>
            <person name="Beakes G.W."/>
            <person name="Boore J.L."/>
            <person name="Busam D."/>
            <person name="Dumas B."/>
            <person name="Ferriera S."/>
            <person name="Fuerstenberg S.I."/>
            <person name="Gachon C.M."/>
            <person name="Gaulin E."/>
            <person name="Govers F."/>
            <person name="Grenville-Briggs L."/>
            <person name="Horner N."/>
            <person name="Hostetler J."/>
            <person name="Jiang R.H."/>
            <person name="Johnson J."/>
            <person name="Krajaejun T."/>
            <person name="Lin H."/>
            <person name="Meijer H.J."/>
            <person name="Moore B."/>
            <person name="Morris P."/>
            <person name="Phuntmart V."/>
            <person name="Puiu D."/>
            <person name="Shetty J."/>
            <person name="Stajich J.E."/>
            <person name="Tripathy S."/>
            <person name="Wawra S."/>
            <person name="van West P."/>
            <person name="Whitty B.R."/>
            <person name="Coutinho P.M."/>
            <person name="Henrissat B."/>
            <person name="Martin F."/>
            <person name="Thomas P.D."/>
            <person name="Tyler B.M."/>
            <person name="De Vries R.P."/>
            <person name="Kamoun S."/>
            <person name="Yandell M."/>
            <person name="Tisserat N."/>
            <person name="Buell C.R."/>
        </authorList>
    </citation>
    <scope>NUCLEOTIDE SEQUENCE</scope>
    <source>
        <strain evidence="4">DAOM:BR144</strain>
    </source>
</reference>
<dbReference type="PROSITE" id="PS50190">
    <property type="entry name" value="SEC7"/>
    <property type="match status" value="1"/>
</dbReference>
<dbReference type="SMART" id="SM00222">
    <property type="entry name" value="Sec7"/>
    <property type="match status" value="1"/>
</dbReference>